<evidence type="ECO:0000256" key="9">
    <source>
        <dbReference type="RuleBase" id="RU367011"/>
    </source>
</evidence>
<dbReference type="PROSITE" id="PS00162">
    <property type="entry name" value="ALPHA_CA_1"/>
    <property type="match status" value="2"/>
</dbReference>
<dbReference type="InterPro" id="IPR036398">
    <property type="entry name" value="CA_dom_sf"/>
</dbReference>
<comment type="similarity">
    <text evidence="3 9">Belongs to the alpha-carbonic anhydrase family.</text>
</comment>
<dbReference type="EMBL" id="FJ215352">
    <property type="protein sequence ID" value="ACL31662.1"/>
    <property type="molecule type" value="Genomic_DNA"/>
</dbReference>
<dbReference type="AlphaFoldDB" id="D2SP67"/>
<dbReference type="GO" id="GO:0004089">
    <property type="term" value="F:carbonate dehydratase activity"/>
    <property type="evidence" value="ECO:0007669"/>
    <property type="project" value="UniProtKB-UniRule"/>
</dbReference>
<feature type="domain" description="Alpha-carbonic anhydrase" evidence="10">
    <location>
        <begin position="42"/>
        <end position="301"/>
    </location>
</feature>
<keyword evidence="5 9" id="KW-0479">Metal-binding</keyword>
<protein>
    <recommendedName>
        <fullName evidence="4 9">Carbonic anhydrase</fullName>
        <ecNumber evidence="4 9">4.2.1.1</ecNumber>
    </recommendedName>
</protein>
<dbReference type="EC" id="4.2.1.1" evidence="4 9"/>
<evidence type="ECO:0000256" key="7">
    <source>
        <dbReference type="ARBA" id="ARBA00023239"/>
    </source>
</evidence>
<dbReference type="InterPro" id="IPR001148">
    <property type="entry name" value="CA_dom"/>
</dbReference>
<evidence type="ECO:0000313" key="11">
    <source>
        <dbReference type="EMBL" id="ACL31662.1"/>
    </source>
</evidence>
<reference evidence="11" key="1">
    <citation type="submission" date="2008-09" db="EMBL/GenBank/DDBJ databases">
        <authorList>
            <person name="Yang Y.Z."/>
            <person name="Zhang W.W."/>
            <person name="Song T."/>
            <person name="Meng X.Z."/>
            <person name="Sun X.M."/>
            <person name="Xu Z.K."/>
            <person name="Song R.T."/>
        </authorList>
    </citation>
    <scope>NUCLEOTIDE SEQUENCE</scope>
    <source>
        <strain evidence="11">SHU</strain>
    </source>
</reference>
<feature type="domain" description="Alpha-carbonic anhydrase" evidence="10">
    <location>
        <begin position="304"/>
        <end position="555"/>
    </location>
</feature>
<evidence type="ECO:0000256" key="5">
    <source>
        <dbReference type="ARBA" id="ARBA00022723"/>
    </source>
</evidence>
<evidence type="ECO:0000256" key="1">
    <source>
        <dbReference type="ARBA" id="ARBA00001947"/>
    </source>
</evidence>
<name>D2SP67_9CHLO</name>
<evidence type="ECO:0000256" key="4">
    <source>
        <dbReference type="ARBA" id="ARBA00012925"/>
    </source>
</evidence>
<evidence type="ECO:0000256" key="3">
    <source>
        <dbReference type="ARBA" id="ARBA00010718"/>
    </source>
</evidence>
<dbReference type="PROSITE" id="PS51144">
    <property type="entry name" value="ALPHA_CA_2"/>
    <property type="match status" value="2"/>
</dbReference>
<organism evidence="11">
    <name type="scientific">Dunaliella viridis</name>
    <dbReference type="NCBI Taxonomy" id="140095"/>
    <lineage>
        <taxon>Eukaryota</taxon>
        <taxon>Viridiplantae</taxon>
        <taxon>Chlorophyta</taxon>
        <taxon>core chlorophytes</taxon>
        <taxon>Chlorophyceae</taxon>
        <taxon>CS clade</taxon>
        <taxon>Chlamydomonadales</taxon>
        <taxon>Dunaliellaceae</taxon>
        <taxon>Dunaliella</taxon>
    </lineage>
</organism>
<dbReference type="Gene3D" id="3.10.200.10">
    <property type="entry name" value="Alpha carbonic anhydrase"/>
    <property type="match status" value="2"/>
</dbReference>
<sequence length="555" mass="61423">MARLVLLGALLGALCATAVQGSLDGSQVEAGLGRQLTQDKPHEYNYNRHGIDWRDEGLDNCAGSMQSPINIDMATLNRGEERSDVSGLYLNGLASPAYDVAADVTVNAEQDMKITFKDVAQNNMPAIKIDGSDMLFKPVQLHFHHFLSEHAINGAHYPLEAHLVMGDASGNTNQLAVLGIMYQYGEQPDDFVRRLQTKTIDEIATNGAGYGETVNVTDLSVNIMKDVLPPTHHNYVGYDGSLTTPPCDERVKWHVFTEPRTITTGQLEKFLMITKRGHTDAIVTNNRIVQPIGRPLYHYKPTPASYNYARKGIDWREAGLDNCAGDRQSPINIDTTDLQPGAVSGISLNGLESQSFTFTDAYVNLEQDMKVSFTAPTNNLPTVNIDGNDESFRPIQLHFHHFSSEHTVDGMIYPLEAHLVMASQAENSNQLAVIAIFYQYGSEADDFLTRLHTEAISAQQGNANWGDNNVPINLPITFATDLMPSSTEHWAYEGSLTTPPCDERVRWIVMKEPRTTTAEQMETFKTATVNAHYAAEIVNNRAIQERNSRPISSIP</sequence>
<dbReference type="GO" id="GO:0008270">
    <property type="term" value="F:zinc ion binding"/>
    <property type="evidence" value="ECO:0007669"/>
    <property type="project" value="UniProtKB-UniRule"/>
</dbReference>
<dbReference type="InterPro" id="IPR023561">
    <property type="entry name" value="Carbonic_anhydrase_a-class"/>
</dbReference>
<reference evidence="11" key="2">
    <citation type="submission" date="2010-01" db="EMBL/GenBank/DDBJ databases">
        <title>Cloning and Characterization of Three Genes Encoding Carbonic Anhydrase in Dunaliella viridis.</title>
        <authorList>
            <person name="Zhang W.W."/>
            <person name="Song T."/>
            <person name="Meng X."/>
            <person name="Sun X."/>
            <person name="Yang Z."/>
            <person name="Xu Z."/>
            <person name="Song R."/>
        </authorList>
    </citation>
    <scope>NUCLEOTIDE SEQUENCE</scope>
    <source>
        <strain evidence="11">SHU</strain>
    </source>
</reference>
<dbReference type="InterPro" id="IPR018338">
    <property type="entry name" value="Carbonic_anhydrase_a-class_CS"/>
</dbReference>
<dbReference type="SMART" id="SM01057">
    <property type="entry name" value="Carb_anhydrase"/>
    <property type="match status" value="2"/>
</dbReference>
<evidence type="ECO:0000256" key="2">
    <source>
        <dbReference type="ARBA" id="ARBA00002904"/>
    </source>
</evidence>
<keyword evidence="6 9" id="KW-0862">Zinc</keyword>
<keyword evidence="9" id="KW-0732">Signal</keyword>
<feature type="chain" id="PRO_5025097870" description="Carbonic anhydrase" evidence="9">
    <location>
        <begin position="22"/>
        <end position="555"/>
    </location>
</feature>
<gene>
    <name evidence="11" type="primary">CA1</name>
</gene>
<comment type="catalytic activity">
    <reaction evidence="8 9">
        <text>hydrogencarbonate + H(+) = CO2 + H2O</text>
        <dbReference type="Rhea" id="RHEA:10748"/>
        <dbReference type="ChEBI" id="CHEBI:15377"/>
        <dbReference type="ChEBI" id="CHEBI:15378"/>
        <dbReference type="ChEBI" id="CHEBI:16526"/>
        <dbReference type="ChEBI" id="CHEBI:17544"/>
        <dbReference type="EC" id="4.2.1.1"/>
    </reaction>
</comment>
<evidence type="ECO:0000256" key="6">
    <source>
        <dbReference type="ARBA" id="ARBA00022833"/>
    </source>
</evidence>
<evidence type="ECO:0000256" key="8">
    <source>
        <dbReference type="ARBA" id="ARBA00048348"/>
    </source>
</evidence>
<keyword evidence="7 9" id="KW-0456">Lyase</keyword>
<accession>D2SP67</accession>
<comment type="function">
    <text evidence="2 9">Reversible hydration of carbon dioxide.</text>
</comment>
<feature type="signal peptide" evidence="9">
    <location>
        <begin position="1"/>
        <end position="21"/>
    </location>
</feature>
<dbReference type="CDD" id="cd03124">
    <property type="entry name" value="alpha_CA_prokaryotic_like"/>
    <property type="match status" value="2"/>
</dbReference>
<dbReference type="SMR" id="D2SP67"/>
<comment type="cofactor">
    <cofactor evidence="1 9">
        <name>Zn(2+)</name>
        <dbReference type="ChEBI" id="CHEBI:29105"/>
    </cofactor>
</comment>
<dbReference type="PANTHER" id="PTHR18952:SF265">
    <property type="entry name" value="CARBONIC ANHYDRASE"/>
    <property type="match status" value="1"/>
</dbReference>
<proteinExistence type="inferred from homology"/>
<dbReference type="InterPro" id="IPR041891">
    <property type="entry name" value="Alpha_CA_prokaryot-like"/>
</dbReference>
<dbReference type="Pfam" id="PF00194">
    <property type="entry name" value="Carb_anhydrase"/>
    <property type="match status" value="2"/>
</dbReference>
<evidence type="ECO:0000259" key="10">
    <source>
        <dbReference type="PROSITE" id="PS51144"/>
    </source>
</evidence>
<dbReference type="SUPFAM" id="SSF51069">
    <property type="entry name" value="Carbonic anhydrase"/>
    <property type="match status" value="2"/>
</dbReference>
<dbReference type="PANTHER" id="PTHR18952">
    <property type="entry name" value="CARBONIC ANHYDRASE"/>
    <property type="match status" value="1"/>
</dbReference>